<sequence>MWRFSHSAASNLLYIVKRPYGLSQDNFNITMASYHLEDNLGKCPVYEVRRVREQNGPEDEQEEPVIGDTLIGFFRSAECTDVYEVYKQCSPNAMLPSTLYRGKLVRHHNVASWHGPLNECRVLLYYRR</sequence>
<dbReference type="AlphaFoldDB" id="A0A2I0IDA6"/>
<dbReference type="EMBL" id="PGOL01003245">
    <property type="protein sequence ID" value="PKI41988.1"/>
    <property type="molecule type" value="Genomic_DNA"/>
</dbReference>
<dbReference type="Proteomes" id="UP000233551">
    <property type="component" value="Unassembled WGS sequence"/>
</dbReference>
<name>A0A2I0IDA6_PUNGR</name>
<evidence type="ECO:0000313" key="2">
    <source>
        <dbReference type="Proteomes" id="UP000233551"/>
    </source>
</evidence>
<proteinExistence type="predicted"/>
<reference evidence="1 2" key="1">
    <citation type="submission" date="2017-11" db="EMBL/GenBank/DDBJ databases">
        <title>De-novo sequencing of pomegranate (Punica granatum L.) genome.</title>
        <authorList>
            <person name="Akparov Z."/>
            <person name="Amiraslanov A."/>
            <person name="Hajiyeva S."/>
            <person name="Abbasov M."/>
            <person name="Kaur K."/>
            <person name="Hamwieh A."/>
            <person name="Solovyev V."/>
            <person name="Salamov A."/>
            <person name="Braich B."/>
            <person name="Kosarev P."/>
            <person name="Mahmoud A."/>
            <person name="Hajiyev E."/>
            <person name="Babayeva S."/>
            <person name="Izzatullayeva V."/>
            <person name="Mammadov A."/>
            <person name="Mammadov A."/>
            <person name="Sharifova S."/>
            <person name="Ojaghi J."/>
            <person name="Eynullazada K."/>
            <person name="Bayramov B."/>
            <person name="Abdulazimova A."/>
            <person name="Shahmuradov I."/>
        </authorList>
    </citation>
    <scope>NUCLEOTIDE SEQUENCE [LARGE SCALE GENOMIC DNA]</scope>
    <source>
        <strain evidence="2">cv. AG2017</strain>
        <tissue evidence="1">Leaf</tissue>
    </source>
</reference>
<protein>
    <submittedName>
        <fullName evidence="1">Uncharacterized protein</fullName>
    </submittedName>
</protein>
<accession>A0A2I0IDA6</accession>
<evidence type="ECO:0000313" key="1">
    <source>
        <dbReference type="EMBL" id="PKI41988.1"/>
    </source>
</evidence>
<keyword evidence="2" id="KW-1185">Reference proteome</keyword>
<comment type="caution">
    <text evidence="1">The sequence shown here is derived from an EMBL/GenBank/DDBJ whole genome shotgun (WGS) entry which is preliminary data.</text>
</comment>
<organism evidence="1 2">
    <name type="scientific">Punica granatum</name>
    <name type="common">Pomegranate</name>
    <dbReference type="NCBI Taxonomy" id="22663"/>
    <lineage>
        <taxon>Eukaryota</taxon>
        <taxon>Viridiplantae</taxon>
        <taxon>Streptophyta</taxon>
        <taxon>Embryophyta</taxon>
        <taxon>Tracheophyta</taxon>
        <taxon>Spermatophyta</taxon>
        <taxon>Magnoliopsida</taxon>
        <taxon>eudicotyledons</taxon>
        <taxon>Gunneridae</taxon>
        <taxon>Pentapetalae</taxon>
        <taxon>rosids</taxon>
        <taxon>malvids</taxon>
        <taxon>Myrtales</taxon>
        <taxon>Lythraceae</taxon>
        <taxon>Punica</taxon>
    </lineage>
</organism>
<gene>
    <name evidence="1" type="ORF">CRG98_037606</name>
</gene>